<dbReference type="InterPro" id="IPR027094">
    <property type="entry name" value="Mitofusin_fam"/>
</dbReference>
<dbReference type="AlphaFoldDB" id="A0A0D5NSW2"/>
<dbReference type="Pfam" id="PF00350">
    <property type="entry name" value="Dynamin_N"/>
    <property type="match status" value="2"/>
</dbReference>
<dbReference type="InterPro" id="IPR045063">
    <property type="entry name" value="Dynamin_N"/>
</dbReference>
<dbReference type="KEGG" id="pbj:VN24_24405"/>
<feature type="region of interest" description="Disordered" evidence="7">
    <location>
        <begin position="511"/>
        <end position="641"/>
    </location>
</feature>
<organism evidence="9 10">
    <name type="scientific">Paenibacillus beijingensis</name>
    <dbReference type="NCBI Taxonomy" id="1126833"/>
    <lineage>
        <taxon>Bacteria</taxon>
        <taxon>Bacillati</taxon>
        <taxon>Bacillota</taxon>
        <taxon>Bacilli</taxon>
        <taxon>Bacillales</taxon>
        <taxon>Paenibacillaceae</taxon>
        <taxon>Paenibacillus</taxon>
    </lineage>
</organism>
<feature type="compositionally biased region" description="Pro residues" evidence="7">
    <location>
        <begin position="515"/>
        <end position="527"/>
    </location>
</feature>
<dbReference type="GO" id="GO:0003924">
    <property type="term" value="F:GTPase activity"/>
    <property type="evidence" value="ECO:0007669"/>
    <property type="project" value="InterPro"/>
</dbReference>
<evidence type="ECO:0000256" key="7">
    <source>
        <dbReference type="SAM" id="MobiDB-lite"/>
    </source>
</evidence>
<evidence type="ECO:0000256" key="1">
    <source>
        <dbReference type="ARBA" id="ARBA00004370"/>
    </source>
</evidence>
<sequence length="1265" mass="138695">MDWMEQAGYGADAARVAELAKKLLEKKLTVAFCGHFSAGKSTLVNSLCGADLLPSSPIPTSANVVSIRGGEPARAVVTALRSGNVESFEAPPQRLDDYCKDGEQFLTVDIVYPAPVLGSHTVLLDTPGIDSTDDAHRLATESALHLADVVFYVMDYNHVQSEINFAFAKRLKDWGKPLYLIVNQIDKHRERELSFAQYRRSVEKAFRNWSLEPSGIMYLSLRQPDHPHNQREQLESLLGELAEEREQLGRCSVYASVRHLGAQFLKRQEEAEQELRRQYMEAAGGIDAAGRIASEMEALRARIAELESWPHIWETSMREEVTQTLDNANVVPAATRDLAHSFLESRKPGFKTGFLFAGSKTAAEQQRRLEAFRSDLAEQTKAAVVWHLTDLIRRAAETEQAADESFEHELEQSFSWRPTPDWLLERVNTGAVFGNEYTMTYCRDVAAGLKAHYRRAAYDRLEAIAAKAAKRSEAAAEAARTELAKLGAQAEALCRMEELDRDARERAARLEALLPPAPQPPKLPVPGPEAGKTDQAAALHDEAAAAEGGKASAASAGHKAAVSADASAEPGGRVQPIDAHAQRSAQRPQPPGGHADPGVGYERQGGGNAQMSVGHGRQDGGNAQPGGGSAPQSGRAASGALAPQRLAAERLTAAAELLASQPSLASAAAAMRTRAARLRESRFTIALFGAFSAGKSSLANALIGARALPVSPNPTTAAINRIAPPAGEYGHGTARVLLKSPEAMLDDMRYSLALLGEEAGSGGAGELLKQISRLSPDGLHAAGRPHYSFLKAAEAGWDSLSSRLGSELVVDETEYRLYVADESRSCFVREIELYYSSPLTDQGVVLVDTPGADSVNARHTGVAFNYIKNADAVLFVTYYNHAFSQADRQFLMQLGRVKDQFELDKMFFLVNAADLASSQEELGGVLAHVESNLLQHGIRFPRLYPVSSMLALDGKEAGDAAMVEASMIGRFERSFNDFTQHELGSLAIKSAEQEIGRARDTIREWIEAAEGDAAAREEQREALSGQKRSAEAEIEEAVRSIPAAELEKERQELLYYVLQRVQYRFGEFFAFAFNPSVLRDDGRDLRKAVWTSWLELQRMLQTELSQELLATTLRMGRTVNSLAGKRYAALSEKLSARLTGFRPSPYEDAAFDTPEETASLHFDEIDAKWLNARFKSPRSFFEGEGSKQLRSELEAKLAPSMQLWIQEAGRRWQPVYESLLTEMIVRSAGRLREELDAYADGKLLSLQDNGSREALIEISRKLQSI</sequence>
<keyword evidence="5" id="KW-0472">Membrane</keyword>
<evidence type="ECO:0000256" key="5">
    <source>
        <dbReference type="ARBA" id="ARBA00023136"/>
    </source>
</evidence>
<reference evidence="9 10" key="1">
    <citation type="journal article" date="2015" name="J. Biotechnol.">
        <title>Complete genome sequence of Paenibacillus beijingensis 7188(T) (=DSM 24997(T)), a novel rhizobacterium from jujube garden soil.</title>
        <authorList>
            <person name="Kwak Y."/>
            <person name="Shin J.H."/>
        </authorList>
    </citation>
    <scope>NUCLEOTIDE SEQUENCE [LARGE SCALE GENOMIC DNA]</scope>
    <source>
        <strain evidence="9 10">DSM 24997</strain>
    </source>
</reference>
<accession>A0A0D5NSW2</accession>
<dbReference type="CDD" id="cd09912">
    <property type="entry name" value="DLP_2"/>
    <property type="match status" value="2"/>
</dbReference>
<feature type="domain" description="Dynamin N-terminal" evidence="8">
    <location>
        <begin position="685"/>
        <end position="909"/>
    </location>
</feature>
<dbReference type="Proteomes" id="UP000032633">
    <property type="component" value="Chromosome"/>
</dbReference>
<evidence type="ECO:0000256" key="2">
    <source>
        <dbReference type="ARBA" id="ARBA00022741"/>
    </source>
</evidence>
<dbReference type="HOGENOM" id="CLU_007634_0_0_9"/>
<evidence type="ECO:0000256" key="6">
    <source>
        <dbReference type="SAM" id="Coils"/>
    </source>
</evidence>
<dbReference type="InterPro" id="IPR027417">
    <property type="entry name" value="P-loop_NTPase"/>
</dbReference>
<keyword evidence="2" id="KW-0547">Nucleotide-binding</keyword>
<dbReference type="PANTHER" id="PTHR10465:SF0">
    <property type="entry name" value="SARCALUMENIN"/>
    <property type="match status" value="1"/>
</dbReference>
<evidence type="ECO:0000256" key="4">
    <source>
        <dbReference type="ARBA" id="ARBA00023134"/>
    </source>
</evidence>
<name>A0A0D5NSW2_9BACL</name>
<keyword evidence="6" id="KW-0175">Coiled coil</keyword>
<protein>
    <submittedName>
        <fullName evidence="9">Dynamin</fullName>
    </submittedName>
</protein>
<dbReference type="GO" id="GO:0005525">
    <property type="term" value="F:GTP binding"/>
    <property type="evidence" value="ECO:0007669"/>
    <property type="project" value="UniProtKB-KW"/>
</dbReference>
<dbReference type="STRING" id="1126833.VN24_24405"/>
<dbReference type="EMBL" id="CP011058">
    <property type="protein sequence ID" value="AJY78003.1"/>
    <property type="molecule type" value="Genomic_DNA"/>
</dbReference>
<keyword evidence="3" id="KW-0378">Hydrolase</keyword>
<gene>
    <name evidence="9" type="ORF">VN24_24405</name>
</gene>
<evidence type="ECO:0000256" key="3">
    <source>
        <dbReference type="ARBA" id="ARBA00022801"/>
    </source>
</evidence>
<feature type="compositionally biased region" description="Low complexity" evidence="7">
    <location>
        <begin position="545"/>
        <end position="568"/>
    </location>
</feature>
<proteinExistence type="predicted"/>
<keyword evidence="4" id="KW-0342">GTP-binding</keyword>
<dbReference type="GO" id="GO:0016020">
    <property type="term" value="C:membrane"/>
    <property type="evidence" value="ECO:0007669"/>
    <property type="project" value="UniProtKB-SubCell"/>
</dbReference>
<dbReference type="PANTHER" id="PTHR10465">
    <property type="entry name" value="TRANSMEMBRANE GTPASE FZO1"/>
    <property type="match status" value="1"/>
</dbReference>
<evidence type="ECO:0000313" key="9">
    <source>
        <dbReference type="EMBL" id="AJY78003.1"/>
    </source>
</evidence>
<comment type="subcellular location">
    <subcellularLocation>
        <location evidence="1">Membrane</location>
    </subcellularLocation>
</comment>
<feature type="domain" description="Dynamin N-terminal" evidence="8">
    <location>
        <begin position="30"/>
        <end position="184"/>
    </location>
</feature>
<dbReference type="PATRIC" id="fig|1126833.4.peg.5370"/>
<dbReference type="Gene3D" id="3.40.50.300">
    <property type="entry name" value="P-loop containing nucleotide triphosphate hydrolases"/>
    <property type="match status" value="2"/>
</dbReference>
<reference evidence="10" key="2">
    <citation type="submission" date="2015-03" db="EMBL/GenBank/DDBJ databases">
        <title>Genome sequence of Paenibacillus beijingensis strain DSM 24997T.</title>
        <authorList>
            <person name="Kwak Y."/>
            <person name="Shin J.-H."/>
        </authorList>
    </citation>
    <scope>NUCLEOTIDE SEQUENCE [LARGE SCALE GENOMIC DNA]</scope>
    <source>
        <strain evidence="10">DSM 24997</strain>
    </source>
</reference>
<keyword evidence="10" id="KW-1185">Reference proteome</keyword>
<evidence type="ECO:0000259" key="8">
    <source>
        <dbReference type="Pfam" id="PF00350"/>
    </source>
</evidence>
<dbReference type="SUPFAM" id="SSF52540">
    <property type="entry name" value="P-loop containing nucleoside triphosphate hydrolases"/>
    <property type="match status" value="2"/>
</dbReference>
<evidence type="ECO:0000313" key="10">
    <source>
        <dbReference type="Proteomes" id="UP000032633"/>
    </source>
</evidence>
<feature type="coiled-coil region" evidence="6">
    <location>
        <begin position="988"/>
        <end position="1047"/>
    </location>
</feature>